<dbReference type="Gene3D" id="2.60.40.1080">
    <property type="match status" value="1"/>
</dbReference>
<keyword evidence="2" id="KW-1133">Transmembrane helix</keyword>
<sequence>MKISMRNRLLRSLPGLLLAAAMLMSLPGTARALDDDEFGGYASDTLSIQVGYSGGPYYEKRLFTLSELEQMDVVYADYTFIDNMPSVVIDHVKGVRLSDIIDGADIDLGSVKTFHFWIRDKKESSYTSFSKASLIDLPRYCYYSLPDNFDYEEGVGNEYATSDAQPVDTVMALADDWNRCIAGATFGSDYLNLNSNTRFRLIFGQRDAETHTAVNSAKWVYAIVAEVTGEPAITLDRSAVRVSSGAVVELNATVTAADPLIAEEEPVIWSSDNQRVAAVDEHGAVTARAQGTAVITAEFHGVSAATAVTVTAGNPQNTASGSDKTGTGGVTASGKGSLAEPDDASGSADASEERTEDLPDGGPDKSVDEENPPVQTDGLPEALKETGGPVREEPSPLLSVIGMAVIGLFAGGALVTWLLLRIRAGRPKE</sequence>
<keyword evidence="2" id="KW-0472">Membrane</keyword>
<feature type="compositionally biased region" description="Basic and acidic residues" evidence="1">
    <location>
        <begin position="351"/>
        <end position="368"/>
    </location>
</feature>
<reference evidence="4" key="1">
    <citation type="submission" date="2019-08" db="EMBL/GenBank/DDBJ databases">
        <authorList>
            <person name="Kucharzyk K."/>
            <person name="Murdoch R.W."/>
            <person name="Higgins S."/>
            <person name="Loffler F."/>
        </authorList>
    </citation>
    <scope>NUCLEOTIDE SEQUENCE</scope>
</reference>
<evidence type="ECO:0000256" key="1">
    <source>
        <dbReference type="SAM" id="MobiDB-lite"/>
    </source>
</evidence>
<feature type="compositionally biased region" description="Polar residues" evidence="1">
    <location>
        <begin position="313"/>
        <end position="325"/>
    </location>
</feature>
<dbReference type="SMART" id="SM00635">
    <property type="entry name" value="BID_2"/>
    <property type="match status" value="1"/>
</dbReference>
<dbReference type="InterPro" id="IPR003343">
    <property type="entry name" value="Big_2"/>
</dbReference>
<comment type="caution">
    <text evidence="4">The sequence shown here is derived from an EMBL/GenBank/DDBJ whole genome shotgun (WGS) entry which is preliminary data.</text>
</comment>
<feature type="transmembrane region" description="Helical" evidence="2">
    <location>
        <begin position="397"/>
        <end position="420"/>
    </location>
</feature>
<evidence type="ECO:0000256" key="2">
    <source>
        <dbReference type="SAM" id="Phobius"/>
    </source>
</evidence>
<feature type="region of interest" description="Disordered" evidence="1">
    <location>
        <begin position="313"/>
        <end position="391"/>
    </location>
</feature>
<feature type="domain" description="BIG2" evidence="3">
    <location>
        <begin position="236"/>
        <end position="309"/>
    </location>
</feature>
<dbReference type="AlphaFoldDB" id="A0A644XLR3"/>
<gene>
    <name evidence="4" type="ORF">SDC9_63289</name>
</gene>
<dbReference type="Pfam" id="PF02368">
    <property type="entry name" value="Big_2"/>
    <property type="match status" value="1"/>
</dbReference>
<keyword evidence="2" id="KW-0812">Transmembrane</keyword>
<protein>
    <recommendedName>
        <fullName evidence="3">BIG2 domain-containing protein</fullName>
    </recommendedName>
</protein>
<proteinExistence type="predicted"/>
<evidence type="ECO:0000259" key="3">
    <source>
        <dbReference type="SMART" id="SM00635"/>
    </source>
</evidence>
<organism evidence="4">
    <name type="scientific">bioreactor metagenome</name>
    <dbReference type="NCBI Taxonomy" id="1076179"/>
    <lineage>
        <taxon>unclassified sequences</taxon>
        <taxon>metagenomes</taxon>
        <taxon>ecological metagenomes</taxon>
    </lineage>
</organism>
<dbReference type="SUPFAM" id="SSF49373">
    <property type="entry name" value="Invasin/intimin cell-adhesion fragments"/>
    <property type="match status" value="1"/>
</dbReference>
<dbReference type="InterPro" id="IPR008964">
    <property type="entry name" value="Invasin/intimin_cell_adhesion"/>
</dbReference>
<evidence type="ECO:0000313" key="4">
    <source>
        <dbReference type="EMBL" id="MPM16907.1"/>
    </source>
</evidence>
<name>A0A644XLR3_9ZZZZ</name>
<dbReference type="EMBL" id="VSSQ01002699">
    <property type="protein sequence ID" value="MPM16907.1"/>
    <property type="molecule type" value="Genomic_DNA"/>
</dbReference>
<accession>A0A644XLR3</accession>